<evidence type="ECO:0000256" key="4">
    <source>
        <dbReference type="ARBA" id="ARBA00022448"/>
    </source>
</evidence>
<keyword evidence="7 9" id="KW-0694">RNA-binding</keyword>
<comment type="similarity">
    <text evidence="2 9">Belongs to the exportin family.</text>
</comment>
<sequence>MEEQIQQAVEIANSPSSDPVIKEQALSFVSQIKSSTNGWQPCLKILQLDTASTNSKFFALQVICERLPLLSDSEKISLKDMIFNYLSSLISQNKVEPIFLRNALSKTLGLLFVHCTLNCYATLVKDVLSLAYNGSTFNDIATDYYVRTLSVIHQEIGDQMITRDNRSQDQHNLLKDSIRANDMLDMTSVWKKILGHYTSDAVVNRSLADEIINNTIICIGSFVSWIEINLILDEQYMSFLYQFLGEGTNAKRRAITANTFNEILHKKMPPSKKLELINFLNLGGILNQLNINSNAIEFDVSMALAKLVNQIGEESITVLDKCSPAELGSADFRSLACSKILEIFPLIFEFLSNEFDDISLEVFPFISNFLLLLKKNITNETIDLSAINNDEILTTLSKNIILKLKFDEDDDGDDDDTIEQFNEIRSKLSVFLDSIVLLNETLALEVIINCINEFLFSKIGDAGSQPDWRTIELGLYVLTYYSDMLRNNVMNLPKTMINNSRPYFVFNEMLCKVITSSTQILINHPLIQLSFFELLLKHYTFFNNNNIQVEGVNKEDILLKVLNIFISNFGVFSENDKVKYRSWYLFHRFVKMTRPKVGDFIIEELIKSLLPLLSFDFQIVSNKNKLLSNDPSAALFDLDMTLIEESGSFESQLRVFESVGLLITLVSSDDGRINILENVLQPMFTSLEAAITKLSSSQLEIVGLVQVHHYLIAMGNILKGFESLRGQQFDQSKILNVLNQVSQVILITLENFIDFNIIREAIQFCIVRLYIILNNNNHSEKELLQSILSKFISCIMLNFEKLKVLEIISFINFVSQIFYQSSTDESSYILLSSLLAPLLSKIFMKVENDKNKVTDEFSKQEVLDLQRSVMSMLIAISNDHLNSLWLANEDNKAMLINVINTMLSYSYNHQGTDLSIVKLSILVLNMLCQGLGSGIVVDPQDNFRSDNNKFEQVNELLISNSILLVAELGLKVPAANKNLLKDAQFRNNITLEVCRLLKGIAHIGFEYPDSNTLQKKKSENATDSNKFTPLPVGFNEETCQQISNTLVGNFGFPSELAAQLVQTLVSTTDRNFMKYLIDLVEKF</sequence>
<dbReference type="Gene3D" id="1.25.10.10">
    <property type="entry name" value="Leucine-rich Repeat Variant"/>
    <property type="match status" value="1"/>
</dbReference>
<evidence type="ECO:0000256" key="1">
    <source>
        <dbReference type="ARBA" id="ARBA00004496"/>
    </source>
</evidence>
<dbReference type="GO" id="GO:0071528">
    <property type="term" value="P:tRNA re-export from nucleus"/>
    <property type="evidence" value="ECO:0007669"/>
    <property type="project" value="UniProtKB-UniRule"/>
</dbReference>
<evidence type="ECO:0000256" key="3">
    <source>
        <dbReference type="ARBA" id="ARBA00018928"/>
    </source>
</evidence>
<dbReference type="eggNOG" id="KOG2021">
    <property type="taxonomic scope" value="Eukaryota"/>
</dbReference>
<comment type="caution">
    <text evidence="12">The sequence shown here is derived from an EMBL/GenBank/DDBJ whole genome shotgun (WGS) entry which is preliminary data.</text>
</comment>
<dbReference type="GO" id="GO:0005737">
    <property type="term" value="C:cytoplasm"/>
    <property type="evidence" value="ECO:0007669"/>
    <property type="project" value="UniProtKB-SubCell"/>
</dbReference>
<evidence type="ECO:0000256" key="8">
    <source>
        <dbReference type="ARBA" id="ARBA00023242"/>
    </source>
</evidence>
<dbReference type="Pfam" id="PF08389">
    <property type="entry name" value="Xpo1"/>
    <property type="match status" value="1"/>
</dbReference>
<evidence type="ECO:0000256" key="2">
    <source>
        <dbReference type="ARBA" id="ARBA00009466"/>
    </source>
</evidence>
<dbReference type="Pfam" id="PF19282">
    <property type="entry name" value="Exportin-T"/>
    <property type="match status" value="1"/>
</dbReference>
<evidence type="ECO:0000256" key="6">
    <source>
        <dbReference type="ARBA" id="ARBA00022555"/>
    </source>
</evidence>
<dbReference type="PANTHER" id="PTHR15952:SF11">
    <property type="entry name" value="EXPORTIN-T"/>
    <property type="match status" value="1"/>
</dbReference>
<keyword evidence="6 9" id="KW-0820">tRNA-binding</keyword>
<organism evidence="12 13">
    <name type="scientific">Pichia kudriavzevii</name>
    <name type="common">Yeast</name>
    <name type="synonym">Issatchenkia orientalis</name>
    <dbReference type="NCBI Taxonomy" id="4909"/>
    <lineage>
        <taxon>Eukaryota</taxon>
        <taxon>Fungi</taxon>
        <taxon>Dikarya</taxon>
        <taxon>Ascomycota</taxon>
        <taxon>Saccharomycotina</taxon>
        <taxon>Pichiomycetes</taxon>
        <taxon>Pichiales</taxon>
        <taxon>Pichiaceae</taxon>
        <taxon>Pichia</taxon>
    </lineage>
</organism>
<evidence type="ECO:0000256" key="9">
    <source>
        <dbReference type="RuleBase" id="RU366037"/>
    </source>
</evidence>
<evidence type="ECO:0000259" key="11">
    <source>
        <dbReference type="Pfam" id="PF19282"/>
    </source>
</evidence>
<dbReference type="AlphaFoldDB" id="A0A099P4E5"/>
<evidence type="ECO:0000259" key="10">
    <source>
        <dbReference type="Pfam" id="PF08389"/>
    </source>
</evidence>
<dbReference type="InterPro" id="IPR040017">
    <property type="entry name" value="XPOT"/>
</dbReference>
<dbReference type="SUPFAM" id="SSF48371">
    <property type="entry name" value="ARM repeat"/>
    <property type="match status" value="1"/>
</dbReference>
<protein>
    <recommendedName>
        <fullName evidence="3 9">Exportin-T</fullName>
    </recommendedName>
    <alternativeName>
        <fullName evidence="9">Exportin(tRNA)</fullName>
    </alternativeName>
    <alternativeName>
        <fullName evidence="9">tRNA exportin</fullName>
    </alternativeName>
</protein>
<gene>
    <name evidence="12" type="ORF">JL09_g1704</name>
</gene>
<dbReference type="InterPro" id="IPR013598">
    <property type="entry name" value="Exportin-1/Importin-b-like"/>
</dbReference>
<keyword evidence="8 9" id="KW-0539">Nucleus</keyword>
<feature type="domain" description="Exportin-T C-terminal" evidence="11">
    <location>
        <begin position="334"/>
        <end position="1001"/>
    </location>
</feature>
<dbReference type="EMBL" id="JQFK01000012">
    <property type="protein sequence ID" value="KGK39112.1"/>
    <property type="molecule type" value="Genomic_DNA"/>
</dbReference>
<evidence type="ECO:0000313" key="13">
    <source>
        <dbReference type="Proteomes" id="UP000029867"/>
    </source>
</evidence>
<dbReference type="InterPro" id="IPR011989">
    <property type="entry name" value="ARM-like"/>
</dbReference>
<keyword evidence="4 9" id="KW-0813">Transport</keyword>
<dbReference type="VEuPathDB" id="FungiDB:C5L36_0B03740"/>
<dbReference type="GO" id="GO:0016363">
    <property type="term" value="C:nuclear matrix"/>
    <property type="evidence" value="ECO:0007669"/>
    <property type="project" value="TreeGrafter"/>
</dbReference>
<dbReference type="PANTHER" id="PTHR15952">
    <property type="entry name" value="EXPORTIN-T/LOS1"/>
    <property type="match status" value="1"/>
</dbReference>
<dbReference type="HOGENOM" id="CLU_004414_0_1_1"/>
<keyword evidence="5 9" id="KW-0963">Cytoplasm</keyword>
<dbReference type="InterPro" id="IPR016024">
    <property type="entry name" value="ARM-type_fold"/>
</dbReference>
<dbReference type="InterPro" id="IPR045546">
    <property type="entry name" value="Exportin-T_C"/>
</dbReference>
<evidence type="ECO:0000313" key="12">
    <source>
        <dbReference type="EMBL" id="KGK39112.1"/>
    </source>
</evidence>
<name>A0A099P4E5_PICKU</name>
<comment type="subcellular location">
    <subcellularLocation>
        <location evidence="1 9">Cytoplasm</location>
    </subcellularLocation>
    <subcellularLocation>
        <location evidence="9">Nucleus</location>
    </subcellularLocation>
    <text evidence="9">Shuttles between the nucleus and the cytoplasm.</text>
</comment>
<evidence type="ECO:0000256" key="7">
    <source>
        <dbReference type="ARBA" id="ARBA00022884"/>
    </source>
</evidence>
<dbReference type="GO" id="GO:0000049">
    <property type="term" value="F:tRNA binding"/>
    <property type="evidence" value="ECO:0007669"/>
    <property type="project" value="UniProtKB-UniRule"/>
</dbReference>
<dbReference type="GO" id="GO:0031267">
    <property type="term" value="F:small GTPase binding"/>
    <property type="evidence" value="ECO:0007669"/>
    <property type="project" value="InterPro"/>
</dbReference>
<dbReference type="Proteomes" id="UP000029867">
    <property type="component" value="Unassembled WGS sequence"/>
</dbReference>
<proteinExistence type="inferred from homology"/>
<feature type="domain" description="Exportin-1/Importin-beta-like" evidence="10">
    <location>
        <begin position="99"/>
        <end position="246"/>
    </location>
</feature>
<dbReference type="GO" id="GO:0005643">
    <property type="term" value="C:nuclear pore"/>
    <property type="evidence" value="ECO:0007669"/>
    <property type="project" value="TreeGrafter"/>
</dbReference>
<evidence type="ECO:0000256" key="5">
    <source>
        <dbReference type="ARBA" id="ARBA00022490"/>
    </source>
</evidence>
<accession>A0A099P4E5</accession>
<reference evidence="13" key="1">
    <citation type="journal article" date="2014" name="Microb. Cell Fact.">
        <title>Exploiting Issatchenkia orientalis SD108 for succinic acid production.</title>
        <authorList>
            <person name="Xiao H."/>
            <person name="Shao Z."/>
            <person name="Jiang Y."/>
            <person name="Dole S."/>
            <person name="Zhao H."/>
        </authorList>
    </citation>
    <scope>NUCLEOTIDE SEQUENCE [LARGE SCALE GENOMIC DNA]</scope>
    <source>
        <strain evidence="13">SD108</strain>
    </source>
</reference>
<comment type="function">
    <text evidence="9">tRNA nucleus export receptor which facilitates tRNA translocation across the nuclear pore complex.</text>
</comment>